<gene>
    <name evidence="2" type="ORF">H9Q81_04805</name>
</gene>
<dbReference type="Pfam" id="PF07009">
    <property type="entry name" value="NusG_II"/>
    <property type="match status" value="1"/>
</dbReference>
<accession>A0A7G9GZA2</accession>
<dbReference type="InterPro" id="IPR038690">
    <property type="entry name" value="NusG_2_sf"/>
</dbReference>
<dbReference type="Proteomes" id="UP000515913">
    <property type="component" value="Chromosome"/>
</dbReference>
<evidence type="ECO:0000313" key="2">
    <source>
        <dbReference type="EMBL" id="QNM16134.1"/>
    </source>
</evidence>
<name>A0A7G9GZA2_9FUSO</name>
<dbReference type="AlphaFoldDB" id="A0A7G9GZA2"/>
<dbReference type="EMBL" id="CP060637">
    <property type="protein sequence ID" value="QNM16134.1"/>
    <property type="molecule type" value="Genomic_DNA"/>
</dbReference>
<dbReference type="KEGG" id="fho:H9Q81_04805"/>
<evidence type="ECO:0000256" key="1">
    <source>
        <dbReference type="SAM" id="Phobius"/>
    </source>
</evidence>
<dbReference type="RefSeq" id="WP_101473874.1">
    <property type="nucleotide sequence ID" value="NZ_CP060637.1"/>
</dbReference>
<keyword evidence="3" id="KW-1185">Reference proteome</keyword>
<keyword evidence="1" id="KW-0812">Transmembrane</keyword>
<reference evidence="2 3" key="1">
    <citation type="submission" date="2020-08" db="EMBL/GenBank/DDBJ databases">
        <authorList>
            <person name="Liu C."/>
            <person name="Sun Q."/>
        </authorList>
    </citation>
    <scope>NUCLEOTIDE SEQUENCE [LARGE SCALE GENOMIC DNA]</scope>
    <source>
        <strain evidence="2 3">NSJ-57</strain>
    </source>
</reference>
<sequence length="131" mass="15117">MKRKPKYFKFGDIFIYAFFIAFFSVVGLKIMDLRQQKASRVEIYVDGKLQYTYSLQKEEKDLFVDTNLGGVNVKFKDNMVRVTSSNSPLKINVKRGWIKDPGEVIIGIPDRLVIKVVGDKDDDNGLDYIVR</sequence>
<protein>
    <submittedName>
        <fullName evidence="2">NusG domain II-containing protein</fullName>
    </submittedName>
</protein>
<dbReference type="Gene3D" id="2.60.320.10">
    <property type="entry name" value="N-utilization substance G protein NusG, insert domain"/>
    <property type="match status" value="1"/>
</dbReference>
<evidence type="ECO:0000313" key="3">
    <source>
        <dbReference type="Proteomes" id="UP000515913"/>
    </source>
</evidence>
<feature type="transmembrane region" description="Helical" evidence="1">
    <location>
        <begin position="13"/>
        <end position="31"/>
    </location>
</feature>
<proteinExistence type="predicted"/>
<keyword evidence="1" id="KW-0472">Membrane</keyword>
<organism evidence="2 3">
    <name type="scientific">Fusobacterium hominis</name>
    <dbReference type="NCBI Taxonomy" id="2764326"/>
    <lineage>
        <taxon>Bacteria</taxon>
        <taxon>Fusobacteriati</taxon>
        <taxon>Fusobacteriota</taxon>
        <taxon>Fusobacteriia</taxon>
        <taxon>Fusobacteriales</taxon>
        <taxon>Fusobacteriaceae</taxon>
        <taxon>Fusobacterium</taxon>
    </lineage>
</organism>
<keyword evidence="1" id="KW-1133">Transmembrane helix</keyword>